<dbReference type="InterPro" id="IPR001242">
    <property type="entry name" value="Condensation_dom"/>
</dbReference>
<dbReference type="GO" id="GO:0016874">
    <property type="term" value="F:ligase activity"/>
    <property type="evidence" value="ECO:0007669"/>
    <property type="project" value="UniProtKB-KW"/>
</dbReference>
<dbReference type="CDD" id="cd19542">
    <property type="entry name" value="CT_NRPS-like"/>
    <property type="match status" value="1"/>
</dbReference>
<keyword evidence="2" id="KW-0597">Phosphoprotein</keyword>
<keyword evidence="5" id="KW-0479">Metal-binding</keyword>
<feature type="region of interest" description="Disordered" evidence="6">
    <location>
        <begin position="141"/>
        <end position="161"/>
    </location>
</feature>
<dbReference type="GO" id="GO:0031177">
    <property type="term" value="F:phosphopantetheine binding"/>
    <property type="evidence" value="ECO:0007669"/>
    <property type="project" value="InterPro"/>
</dbReference>
<dbReference type="InterPro" id="IPR009081">
    <property type="entry name" value="PP-bd_ACP"/>
</dbReference>
<gene>
    <name evidence="9" type="ORF">CLUP02_00738</name>
</gene>
<feature type="compositionally biased region" description="Low complexity" evidence="6">
    <location>
        <begin position="16"/>
        <end position="34"/>
    </location>
</feature>
<dbReference type="FunFam" id="1.10.1200.10:FF:000005">
    <property type="entry name" value="Nonribosomal peptide synthetase 1"/>
    <property type="match status" value="2"/>
</dbReference>
<keyword evidence="10" id="KW-1185">Reference proteome</keyword>
<dbReference type="InterPro" id="IPR023213">
    <property type="entry name" value="CAT-like_dom_sf"/>
</dbReference>
<dbReference type="Pfam" id="PF00550">
    <property type="entry name" value="PP-binding"/>
    <property type="match status" value="2"/>
</dbReference>
<dbReference type="GO" id="GO:0005737">
    <property type="term" value="C:cytoplasm"/>
    <property type="evidence" value="ECO:0007669"/>
    <property type="project" value="TreeGrafter"/>
</dbReference>
<dbReference type="FunFam" id="3.30.559.30:FF:000003">
    <property type="entry name" value="Nonribosomal peptide synthase SidD"/>
    <property type="match status" value="1"/>
</dbReference>
<accession>A0A9Q8W8M3</accession>
<dbReference type="GO" id="GO:0044550">
    <property type="term" value="P:secondary metabolite biosynthetic process"/>
    <property type="evidence" value="ECO:0007669"/>
    <property type="project" value="TreeGrafter"/>
</dbReference>
<dbReference type="Pfam" id="PF00668">
    <property type="entry name" value="Condensation"/>
    <property type="match status" value="2"/>
</dbReference>
<dbReference type="CDD" id="cd05918">
    <property type="entry name" value="A_NRPS_SidN3_like"/>
    <property type="match status" value="1"/>
</dbReference>
<feature type="domain" description="C2H2-type" evidence="8">
    <location>
        <begin position="2248"/>
        <end position="2272"/>
    </location>
</feature>
<dbReference type="PROSITE" id="PS50075">
    <property type="entry name" value="CARRIER"/>
    <property type="match status" value="2"/>
</dbReference>
<feature type="region of interest" description="Disordered" evidence="6">
    <location>
        <begin position="1"/>
        <end position="40"/>
    </location>
</feature>
<proteinExistence type="inferred from homology"/>
<dbReference type="EMBL" id="CP019471">
    <property type="protein sequence ID" value="UQC74091.1"/>
    <property type="molecule type" value="Genomic_DNA"/>
</dbReference>
<dbReference type="InterPro" id="IPR056896">
    <property type="entry name" value="SIDD_N"/>
</dbReference>
<dbReference type="InterPro" id="IPR036736">
    <property type="entry name" value="ACP-like_sf"/>
</dbReference>
<dbReference type="Gene3D" id="3.30.160.60">
    <property type="entry name" value="Classic Zinc Finger"/>
    <property type="match status" value="1"/>
</dbReference>
<sequence length="2471" mass="272563">MHLRDSEGGGTAYQETGLTDGATNGLTNGNNTVNPSSTRTVVVTSRAESTTTTAGVSDFRHELLLAWLLVLHRNNDDGLSKVNWGFRTKDGQEPSSATHNSLSLSEAPFKNSDSIAEALEVIKDLGESGLESETQTIPVIYFNNGAPKPQGNSEKAPSKRSQDWTYQIEATLNENQLVIKAQWDRAVLSYRHAIFQLDSFIEILTTVLEKPYRQVSDTIGPTAKDLEQLWTWNAELPENMQKCMQDIISEVAAKGPERPAVESWDGNFSYGDVDRLSTRLARHLVARGVTVGSTVPMCFEKSRWTTVALLAVMKAGAAFALTDPSQPEARLRTIVEQTGATIIVTSQNQSDLGRRIAPEQTLVIASDDTLNNDTLELAAELPVVPPSSPLYIQFTSGSTGKPKGVMISHENFTSGAVPRGWEVGYRAHSRCFDFASYAFDVSIDCMLCTLAAAGCLCIASDEDRMNDLSGAIRNSKCNMAHMTPSVARVLDADVIPSLEVLGLGGEAVSAGDASTWSKTTSVIIAYGPSECTVGCTINGNVSSTSTNIGKGTGGLTWIVDPDDHERLMPVGAVGELLIEGPVVGMGYLNDKAKTDEVFIEDPAWLLAGGGPARGRHGRLYKTGDLVRYDPDGTGSIAFVGRKDQQVKLRGQRIELAEVEHHLRGKMPSGVKIVAEVIKPGGSEPTLVAFVVEQNPVDGPADAEVGDVTTFSPEFSQAIAEIDIALGAEIPRYMVPSAYIPLRKMPSLVSGKIDRKRLRELGGSMSREQVARLRVAPTEKSEPETEMEKALQQVWIKILGSESAAAIGLHDSFFALGGDSLRAMKLVAAAREDGIALTVATIFNFPTLKAMAENATKVSKEDDAAVAPFSLLEEGWTPEEARAESAKLCGIDESAIEDIYPCTPLQEGLMALSAKVTSAYVAQRVVDLADAATADKLRNAFDVAAADCAILRTRIVQVPGRGLAQVVVKEDIAWHIGDDLQGYLVKDREEGMDLGRPLVRYALVTDNASGKVQFVLTMHHALYDGWCMPLIVDKVNKAFDGEKVQRPAEFKDFIKYLGSMDRSAAETYWREQLQGAAATTQFPALPYEGYQTQADSLLEVYVPLNGRPASNTTVATVIRGAWAYAASHYASSNDVIFGETLTGRNAPIRGSDEIEGPMITTVPFRTQVNAETLVSDYLQDIQDQTIQQIPYEHTGLQHIRRLSPDALEACELRTGLVLHPSADDFDQEEFNKYPANRLVPAGDAEAAEEALKFNTYALMLVCSTDPKGFLVMASFDSKTVQKPLMEKALAQFSQVAQKLCQLTDTPLGDIAYLTEEDKTEVARLSTESVKSVQKEYPEAEAVYIVNPTDSALLAPLGVVGELVVVSKSDLSLSTLENPSWTENKEAGKFYKTERLAKFNADGSVEITGKTSDLVQKASTATKAPTKRISATSAKQRRLRTLWSRVLRLPESDIGLNDSFFRLGGDSIGAMKLVSEARLAGLTLTVNQVFTKRTLYDMASVLQDSEPTQDSQESLKPLVPFELVENLGDAPAETLRPLLADPSWKIVDAFPARPLQEVAVKGTIEIPRFSARYEAMYFESDVDRPRLFQSCQELVTLNEVLRSVFVKHNGVCLSVILEDVKTPVVEYEIDSDVETFVKDLCNMDVQTRMPLGSIFVKWFFVHSSNGQSALVFRVSHAQYDEICLPIMLHQLSALHEGKPVPKALPFSSFVGHVVKSNIPQSVDYWKELLQGSSVNVLKPDTPVTERQHYAIDRTFDISTRSKDVTIATLPTAAWALTLARLQSTRDVTFGEVVSGRNIDFPNADMVVGPCWQYVPVRVKFEDDWTVLDLLNLVQNQHIASSAHEGIGLPEIAKLCTDWPASVDWFDTVVHQDVEHVESLGFETASSRMETIYPQQEPLREWKIQAFPQGDKLTIEIVTFESWKGHAAELLDKIEETFKILLGNPRSLLFEQQFSDWTRGFAIGLENAVNDFMLFCCSLEFGCFNTHIIPYHTLRPLLAASLVRPTSLQVGGKWLASPSYHLLVSRFKPPPPFRLVVFSLKQRETVRRLFSNSYHSLIFSRCFNAPQQSTNATMSDNVNWLTDSKFLAELDAGDNADDTSFMDLLDPTRYYDFGHVDDGALGAADPLDPLQKQGAHNSIWPADEIMRHCNPDDGNDLTLSLASASIQNGSKALETASTASVERTADPTCAECGKQCEFDSLVHWHAKENNHKAYLCPVQGCGKGFTAKGERDDHRRQHVDGHKRIEKGHPLACVECSMEFKNKSKLQEHANGAQHNPFACSCGKHFARLDVLNRHLDSMGTDLPKFPCQFCKSHRGENGFRRRDHFLQHVRGYHKFEAEGKIEDIMPSRRGKYQTPPVCHFTDCPHHRDSKFKSLSREEQNRSKPFETQSDYTKHMKNAHDFTQYPCTARGCSKTGAKGYAREKDLIKHTKKDHSETETYVPATRNIRITCQECGASLGPNSMRYHRCKDSRLC</sequence>
<dbReference type="CDD" id="cd19545">
    <property type="entry name" value="FUM14_C_NRPS-like"/>
    <property type="match status" value="1"/>
</dbReference>
<dbReference type="SUPFAM" id="SSF56801">
    <property type="entry name" value="Acetyl-CoA synthetase-like"/>
    <property type="match status" value="2"/>
</dbReference>
<dbReference type="SMART" id="SM00355">
    <property type="entry name" value="ZnF_C2H2"/>
    <property type="match status" value="6"/>
</dbReference>
<dbReference type="InterPro" id="IPR013087">
    <property type="entry name" value="Znf_C2H2_type"/>
</dbReference>
<dbReference type="InterPro" id="IPR020806">
    <property type="entry name" value="PKS_PP-bd"/>
</dbReference>
<dbReference type="GeneID" id="73334795"/>
<feature type="compositionally biased region" description="Basic and acidic residues" evidence="6">
    <location>
        <begin position="2367"/>
        <end position="2382"/>
    </location>
</feature>
<keyword evidence="3" id="KW-0436">Ligase</keyword>
<dbReference type="KEGG" id="clup:CLUP02_00738"/>
<dbReference type="Gene3D" id="3.30.300.30">
    <property type="match status" value="1"/>
</dbReference>
<feature type="domain" description="Carrier" evidence="7">
    <location>
        <begin position="781"/>
        <end position="858"/>
    </location>
</feature>
<organism evidence="9 10">
    <name type="scientific">Colletotrichum lupini</name>
    <dbReference type="NCBI Taxonomy" id="145971"/>
    <lineage>
        <taxon>Eukaryota</taxon>
        <taxon>Fungi</taxon>
        <taxon>Dikarya</taxon>
        <taxon>Ascomycota</taxon>
        <taxon>Pezizomycotina</taxon>
        <taxon>Sordariomycetes</taxon>
        <taxon>Hypocreomycetidae</taxon>
        <taxon>Glomerellales</taxon>
        <taxon>Glomerellaceae</taxon>
        <taxon>Colletotrichum</taxon>
        <taxon>Colletotrichum acutatum species complex</taxon>
    </lineage>
</organism>
<dbReference type="Gene3D" id="3.30.559.10">
    <property type="entry name" value="Chloramphenicol acetyltransferase-like domain"/>
    <property type="match status" value="2"/>
</dbReference>
<dbReference type="GO" id="GO:0008270">
    <property type="term" value="F:zinc ion binding"/>
    <property type="evidence" value="ECO:0007669"/>
    <property type="project" value="UniProtKB-KW"/>
</dbReference>
<evidence type="ECO:0000256" key="2">
    <source>
        <dbReference type="ARBA" id="ARBA00022553"/>
    </source>
</evidence>
<dbReference type="PROSITE" id="PS00012">
    <property type="entry name" value="PHOSPHOPANTETHEINE"/>
    <property type="match status" value="2"/>
</dbReference>
<keyword evidence="1" id="KW-0596">Phosphopantetheine</keyword>
<dbReference type="SMART" id="SM00823">
    <property type="entry name" value="PKS_PP"/>
    <property type="match status" value="2"/>
</dbReference>
<dbReference type="PANTHER" id="PTHR45527:SF3">
    <property type="entry name" value="SIDEROPHORE SYNTHETASE (EUROFUNG)"/>
    <property type="match status" value="1"/>
</dbReference>
<dbReference type="Pfam" id="PF24895">
    <property type="entry name" value="SIDD_N"/>
    <property type="match status" value="1"/>
</dbReference>
<comment type="similarity">
    <text evidence="4">Belongs to the NRP synthetase family.</text>
</comment>
<dbReference type="Gene3D" id="3.30.559.30">
    <property type="entry name" value="Nonribosomal peptide synthetase, condensation domain"/>
    <property type="match status" value="2"/>
</dbReference>
<feature type="region of interest" description="Disordered" evidence="6">
    <location>
        <begin position="2367"/>
        <end position="2386"/>
    </location>
</feature>
<evidence type="ECO:0000256" key="6">
    <source>
        <dbReference type="SAM" id="MobiDB-lite"/>
    </source>
</evidence>
<dbReference type="FunFam" id="3.40.50.12780:FF:000014">
    <property type="entry name" value="Nonribosomal peptide synthetase 1"/>
    <property type="match status" value="1"/>
</dbReference>
<dbReference type="Gene3D" id="3.40.50.12780">
    <property type="entry name" value="N-terminal domain of ligase-like"/>
    <property type="match status" value="1"/>
</dbReference>
<dbReference type="PROSITE" id="PS00455">
    <property type="entry name" value="AMP_BINDING"/>
    <property type="match status" value="1"/>
</dbReference>
<dbReference type="PROSITE" id="PS00028">
    <property type="entry name" value="ZINC_FINGER_C2H2_1"/>
    <property type="match status" value="2"/>
</dbReference>
<dbReference type="FunFam" id="3.30.300.30:FF:000015">
    <property type="entry name" value="Nonribosomal peptide synthase SidD"/>
    <property type="match status" value="1"/>
</dbReference>
<evidence type="ECO:0000256" key="4">
    <source>
        <dbReference type="ARBA" id="ARBA00029454"/>
    </source>
</evidence>
<dbReference type="SUPFAM" id="SSF52777">
    <property type="entry name" value="CoA-dependent acyltransferases"/>
    <property type="match status" value="4"/>
</dbReference>
<evidence type="ECO:0000259" key="8">
    <source>
        <dbReference type="PROSITE" id="PS50157"/>
    </source>
</evidence>
<evidence type="ECO:0000256" key="5">
    <source>
        <dbReference type="PROSITE-ProRule" id="PRU00042"/>
    </source>
</evidence>
<feature type="domain" description="Carrier" evidence="7">
    <location>
        <begin position="1428"/>
        <end position="1504"/>
    </location>
</feature>
<evidence type="ECO:0000256" key="3">
    <source>
        <dbReference type="ARBA" id="ARBA00022598"/>
    </source>
</evidence>
<dbReference type="InterPro" id="IPR010071">
    <property type="entry name" value="AA_adenyl_dom"/>
</dbReference>
<dbReference type="InterPro" id="IPR020845">
    <property type="entry name" value="AMP-binding_CS"/>
</dbReference>
<dbReference type="InterPro" id="IPR045851">
    <property type="entry name" value="AMP-bd_C_sf"/>
</dbReference>
<dbReference type="Proteomes" id="UP000830671">
    <property type="component" value="Chromosome 1"/>
</dbReference>
<dbReference type="InterPro" id="IPR006162">
    <property type="entry name" value="Ppantetheine_attach_site"/>
</dbReference>
<feature type="domain" description="C2H2-type" evidence="8">
    <location>
        <begin position="2211"/>
        <end position="2240"/>
    </location>
</feature>
<evidence type="ECO:0000313" key="9">
    <source>
        <dbReference type="EMBL" id="UQC74091.1"/>
    </source>
</evidence>
<dbReference type="SUPFAM" id="SSF47336">
    <property type="entry name" value="ACP-like"/>
    <property type="match status" value="2"/>
</dbReference>
<evidence type="ECO:0000256" key="1">
    <source>
        <dbReference type="ARBA" id="ARBA00022450"/>
    </source>
</evidence>
<evidence type="ECO:0000313" key="10">
    <source>
        <dbReference type="Proteomes" id="UP000830671"/>
    </source>
</evidence>
<dbReference type="InterPro" id="IPR042099">
    <property type="entry name" value="ANL_N_sf"/>
</dbReference>
<dbReference type="GO" id="GO:0043041">
    <property type="term" value="P:amino acid activation for nonribosomal peptide biosynthetic process"/>
    <property type="evidence" value="ECO:0007669"/>
    <property type="project" value="TreeGrafter"/>
</dbReference>
<dbReference type="Gene3D" id="1.10.1200.10">
    <property type="entry name" value="ACP-like"/>
    <property type="match status" value="2"/>
</dbReference>
<keyword evidence="5" id="KW-0863">Zinc-finger</keyword>
<dbReference type="Pfam" id="PF00501">
    <property type="entry name" value="AMP-binding"/>
    <property type="match status" value="1"/>
</dbReference>
<name>A0A9Q8W8M3_9PEZI</name>
<keyword evidence="5" id="KW-0862">Zinc</keyword>
<evidence type="ECO:0000259" key="7">
    <source>
        <dbReference type="PROSITE" id="PS50075"/>
    </source>
</evidence>
<dbReference type="NCBIfam" id="TIGR01733">
    <property type="entry name" value="AA-adenyl-dom"/>
    <property type="match status" value="1"/>
</dbReference>
<dbReference type="RefSeq" id="XP_049135742.1">
    <property type="nucleotide sequence ID" value="XM_049279785.1"/>
</dbReference>
<dbReference type="PROSITE" id="PS50157">
    <property type="entry name" value="ZINC_FINGER_C2H2_2"/>
    <property type="match status" value="2"/>
</dbReference>
<dbReference type="PANTHER" id="PTHR45527">
    <property type="entry name" value="NONRIBOSOMAL PEPTIDE SYNTHETASE"/>
    <property type="match status" value="1"/>
</dbReference>
<dbReference type="InterPro" id="IPR000873">
    <property type="entry name" value="AMP-dep_synth/lig_dom"/>
</dbReference>
<protein>
    <submittedName>
        <fullName evidence="9">AMP-binding enzyme</fullName>
    </submittedName>
</protein>
<reference evidence="9" key="1">
    <citation type="journal article" date="2021" name="Mol. Plant Microbe Interact.">
        <title>Complete Genome Sequence of the Plant-Pathogenic Fungus Colletotrichum lupini.</title>
        <authorList>
            <person name="Baroncelli R."/>
            <person name="Pensec F."/>
            <person name="Da Lio D."/>
            <person name="Boufleur T."/>
            <person name="Vicente I."/>
            <person name="Sarrocco S."/>
            <person name="Picot A."/>
            <person name="Baraldi E."/>
            <person name="Sukno S."/>
            <person name="Thon M."/>
            <person name="Le Floch G."/>
        </authorList>
    </citation>
    <scope>NUCLEOTIDE SEQUENCE</scope>
    <source>
        <strain evidence="9">IMI 504893</strain>
    </source>
</reference>